<protein>
    <submittedName>
        <fullName evidence="1">Uncharacterized protein</fullName>
    </submittedName>
</protein>
<gene>
    <name evidence="1" type="ORF">G3M56_002860</name>
</gene>
<dbReference type="RefSeq" id="WP_164363142.1">
    <property type="nucleotide sequence ID" value="NZ_CP066776.1"/>
</dbReference>
<accession>A0A6B3LAL7</accession>
<dbReference type="KEGG" id="soa:G3M56_002860"/>
<evidence type="ECO:0000313" key="2">
    <source>
        <dbReference type="Proteomes" id="UP000475117"/>
    </source>
</evidence>
<reference evidence="1 2" key="1">
    <citation type="submission" date="2020-12" db="EMBL/GenBank/DDBJ databases">
        <title>Sulforoseuscoccus oceanibium gen. nov., sp. nov., a representative of the phylum Verrucomicrobia with special cytoplasmic membrane, and proposal of Sulforoseuscoccusaceae fam. nov.</title>
        <authorList>
            <person name="Xi F."/>
        </authorList>
    </citation>
    <scope>NUCLEOTIDE SEQUENCE [LARGE SCALE GENOMIC DNA]</scope>
    <source>
        <strain evidence="1 2">T37</strain>
    </source>
</reference>
<dbReference type="AlphaFoldDB" id="A0A6B3LAL7"/>
<evidence type="ECO:0000313" key="1">
    <source>
        <dbReference type="EMBL" id="QQL45546.1"/>
    </source>
</evidence>
<sequence>MNVNVIKISRSVVFLVLLFIGGWCFLMRVCGAEYGSEFTMKIQVVDDAGKPVQNASVRTGLKDEGTGRMKRKWTDAEGVALVAFRRVDSAKTNAYKEGYYSSGVTFIPWLSPDFDPSEPLVVKIKRKKNPIAMYAKNMSFGVTPGIKIPGGVGEKIGFDLQVGDWVKPYGEGVISDFIFEKEGGFREVLGNDFSQKITITFSNEKDGLIPFEGPLPIHEAPKLRSDYEAPEEGYLSKWVQTTSRKSGEGFKTTRKHERNFYFRVRTKVDERGGFVSASYGKIYGDFMSFVYYLNPTPNDRNIEFDPNENLFRITGNDVTLP</sequence>
<name>A0A6B3LAL7_9BACT</name>
<proteinExistence type="predicted"/>
<keyword evidence="2" id="KW-1185">Reference proteome</keyword>
<dbReference type="Proteomes" id="UP000475117">
    <property type="component" value="Chromosome"/>
</dbReference>
<organism evidence="1 2">
    <name type="scientific">Sulfuriroseicoccus oceanibius</name>
    <dbReference type="NCBI Taxonomy" id="2707525"/>
    <lineage>
        <taxon>Bacteria</taxon>
        <taxon>Pseudomonadati</taxon>
        <taxon>Verrucomicrobiota</taxon>
        <taxon>Verrucomicrobiia</taxon>
        <taxon>Verrucomicrobiales</taxon>
        <taxon>Verrucomicrobiaceae</taxon>
        <taxon>Sulfuriroseicoccus</taxon>
    </lineage>
</organism>
<dbReference type="EMBL" id="CP066776">
    <property type="protein sequence ID" value="QQL45546.1"/>
    <property type="molecule type" value="Genomic_DNA"/>
</dbReference>